<evidence type="ECO:0000313" key="9">
    <source>
        <dbReference type="EMBL" id="MCU6704989.1"/>
    </source>
</evidence>
<dbReference type="InterPro" id="IPR051464">
    <property type="entry name" value="Peptidase_M42_aminopept"/>
</dbReference>
<dbReference type="GO" id="GO:0046872">
    <property type="term" value="F:metal ion binding"/>
    <property type="evidence" value="ECO:0007669"/>
    <property type="project" value="UniProtKB-UniRule"/>
</dbReference>
<keyword evidence="3" id="KW-0645">Protease</keyword>
<evidence type="ECO:0000256" key="8">
    <source>
        <dbReference type="PIRSR" id="PIRSR001123-2"/>
    </source>
</evidence>
<evidence type="ECO:0000256" key="2">
    <source>
        <dbReference type="ARBA" id="ARBA00022438"/>
    </source>
</evidence>
<protein>
    <submittedName>
        <fullName evidence="9">M42 family peptidase</fullName>
    </submittedName>
</protein>
<dbReference type="PANTHER" id="PTHR32481:SF5">
    <property type="entry name" value="ENDOGLUCANASE"/>
    <property type="match status" value="1"/>
</dbReference>
<feature type="active site" description="Proton acceptor" evidence="7">
    <location>
        <position position="200"/>
    </location>
</feature>
<name>A0AAE3IFC4_9FIRM</name>
<keyword evidence="2" id="KW-0031">Aminopeptidase</keyword>
<evidence type="ECO:0000256" key="3">
    <source>
        <dbReference type="ARBA" id="ARBA00022670"/>
    </source>
</evidence>
<keyword evidence="4 8" id="KW-0479">Metal-binding</keyword>
<evidence type="ECO:0000256" key="1">
    <source>
        <dbReference type="ARBA" id="ARBA00006272"/>
    </source>
</evidence>
<dbReference type="SUPFAM" id="SSF53187">
    <property type="entry name" value="Zn-dependent exopeptidases"/>
    <property type="match status" value="1"/>
</dbReference>
<dbReference type="Pfam" id="PF05343">
    <property type="entry name" value="Peptidase_M42"/>
    <property type="match status" value="1"/>
</dbReference>
<evidence type="ECO:0000313" key="10">
    <source>
        <dbReference type="Proteomes" id="UP001208131"/>
    </source>
</evidence>
<feature type="binding site" evidence="8">
    <location>
        <position position="62"/>
    </location>
    <ligand>
        <name>Zn(2+)</name>
        <dbReference type="ChEBI" id="CHEBI:29105"/>
        <label>1</label>
    </ligand>
</feature>
<evidence type="ECO:0000256" key="6">
    <source>
        <dbReference type="PIRNR" id="PIRNR001123"/>
    </source>
</evidence>
<organism evidence="9 10">
    <name type="scientific">Hominimerdicola aceti</name>
    <dbReference type="NCBI Taxonomy" id="2981726"/>
    <lineage>
        <taxon>Bacteria</taxon>
        <taxon>Bacillati</taxon>
        <taxon>Bacillota</taxon>
        <taxon>Clostridia</taxon>
        <taxon>Eubacteriales</taxon>
        <taxon>Oscillospiraceae</taxon>
        <taxon>Hominimerdicola</taxon>
    </lineage>
</organism>
<comment type="cofactor">
    <cofactor evidence="8">
        <name>a divalent metal cation</name>
        <dbReference type="ChEBI" id="CHEBI:60240"/>
    </cofactor>
    <text evidence="8">Binds 2 divalent metal cations per subunit.</text>
</comment>
<dbReference type="PIRSF" id="PIRSF001123">
    <property type="entry name" value="PepA_GA"/>
    <property type="match status" value="1"/>
</dbReference>
<comment type="similarity">
    <text evidence="1 6">Belongs to the peptidase M42 family.</text>
</comment>
<dbReference type="Gene3D" id="3.40.630.10">
    <property type="entry name" value="Zn peptidases"/>
    <property type="match status" value="1"/>
</dbReference>
<dbReference type="PANTHER" id="PTHR32481">
    <property type="entry name" value="AMINOPEPTIDASE"/>
    <property type="match status" value="1"/>
</dbReference>
<feature type="binding site" evidence="8">
    <location>
        <position position="172"/>
    </location>
    <ligand>
        <name>Zn(2+)</name>
        <dbReference type="ChEBI" id="CHEBI:29105"/>
        <label>2</label>
    </ligand>
</feature>
<dbReference type="AlphaFoldDB" id="A0AAE3IFC4"/>
<feature type="binding site" evidence="8">
    <location>
        <position position="223"/>
    </location>
    <ligand>
        <name>Zn(2+)</name>
        <dbReference type="ChEBI" id="CHEBI:29105"/>
        <label>1</label>
    </ligand>
</feature>
<keyword evidence="5" id="KW-0378">Hydrolase</keyword>
<feature type="binding site" evidence="8">
    <location>
        <position position="311"/>
    </location>
    <ligand>
        <name>Zn(2+)</name>
        <dbReference type="ChEBI" id="CHEBI:29105"/>
        <label>2</label>
    </ligand>
</feature>
<dbReference type="EMBL" id="JAOQJZ010000002">
    <property type="protein sequence ID" value="MCU6704989.1"/>
    <property type="molecule type" value="Genomic_DNA"/>
</dbReference>
<comment type="caution">
    <text evidence="9">The sequence shown here is derived from an EMBL/GenBank/DDBJ whole genome shotgun (WGS) entry which is preliminary data.</text>
</comment>
<evidence type="ECO:0000256" key="7">
    <source>
        <dbReference type="PIRSR" id="PIRSR001123-1"/>
    </source>
</evidence>
<feature type="binding site" evidence="8">
    <location>
        <position position="201"/>
    </location>
    <ligand>
        <name>Zn(2+)</name>
        <dbReference type="ChEBI" id="CHEBI:29105"/>
        <label>2</label>
    </ligand>
</feature>
<sequence length="339" mass="36779">MLDKLKDLCLLDGISGDEGAVREYIIDKIGDKAEIRVDNLGNVIAFCKGKKAPKNKIMVSAHMDEVGMIVTYVNSDGTLKVSSVGGVDPRVVFGRRVKVGRNNVLGVVGGKAIHNLTAEERKKSVPFDKLTIDIGVDSREEALKLVRLGDSVRFVSDFVEFGEGFVKCKAIDDRAGCAIMLRMIEEGVEYDTYFAFVVQEEIGLRGSTCAAFTVAPDYAVVLESTTAADIPSASGEKRVCELGKGPVVSYMDRHTMYDRELFELAFSAAEENGIPCQTKTMVAGGNDAGAIHVSRGGVKTAAVSLPCRYLHSPSCVINKADFENAYVLTKLILDRTYNK</sequence>
<evidence type="ECO:0000256" key="5">
    <source>
        <dbReference type="ARBA" id="ARBA00022801"/>
    </source>
</evidence>
<dbReference type="InterPro" id="IPR023367">
    <property type="entry name" value="Peptidase_M42_dom2"/>
</dbReference>
<feature type="binding site" evidence="8">
    <location>
        <position position="172"/>
    </location>
    <ligand>
        <name>Zn(2+)</name>
        <dbReference type="ChEBI" id="CHEBI:29105"/>
        <label>1</label>
    </ligand>
</feature>
<dbReference type="InterPro" id="IPR008007">
    <property type="entry name" value="Peptidase_M42"/>
</dbReference>
<dbReference type="GO" id="GO:0004177">
    <property type="term" value="F:aminopeptidase activity"/>
    <property type="evidence" value="ECO:0007669"/>
    <property type="project" value="UniProtKB-UniRule"/>
</dbReference>
<dbReference type="Gene3D" id="2.40.30.40">
    <property type="entry name" value="Peptidase M42, domain 2"/>
    <property type="match status" value="1"/>
</dbReference>
<dbReference type="SUPFAM" id="SSF101821">
    <property type="entry name" value="Aminopeptidase/glucanase lid domain"/>
    <property type="match status" value="1"/>
</dbReference>
<dbReference type="Proteomes" id="UP001208131">
    <property type="component" value="Unassembled WGS sequence"/>
</dbReference>
<gene>
    <name evidence="9" type="ORF">OCV57_03465</name>
</gene>
<accession>A0AAE3IFC4</accession>
<evidence type="ECO:0000256" key="4">
    <source>
        <dbReference type="ARBA" id="ARBA00022723"/>
    </source>
</evidence>
<proteinExistence type="inferred from homology"/>
<dbReference type="GO" id="GO:0006508">
    <property type="term" value="P:proteolysis"/>
    <property type="evidence" value="ECO:0007669"/>
    <property type="project" value="UniProtKB-KW"/>
</dbReference>
<dbReference type="RefSeq" id="WP_267300447.1">
    <property type="nucleotide sequence ID" value="NZ_JAOQJZ010000002.1"/>
</dbReference>
<keyword evidence="10" id="KW-1185">Reference proteome</keyword>
<reference evidence="9 10" key="1">
    <citation type="journal article" date="2021" name="ISME Commun">
        <title>Automated analysis of genomic sequences facilitates high-throughput and comprehensive description of bacteria.</title>
        <authorList>
            <person name="Hitch T.C.A."/>
        </authorList>
    </citation>
    <scope>NUCLEOTIDE SEQUENCE [LARGE SCALE GENOMIC DNA]</scope>
    <source>
        <strain evidence="9 10">Sanger_31</strain>
    </source>
</reference>